<dbReference type="Proteomes" id="UP000095283">
    <property type="component" value="Unplaced"/>
</dbReference>
<evidence type="ECO:0000313" key="7">
    <source>
        <dbReference type="Proteomes" id="UP000095283"/>
    </source>
</evidence>
<evidence type="ECO:0000256" key="5">
    <source>
        <dbReference type="SAM" id="Phobius"/>
    </source>
</evidence>
<evidence type="ECO:0000256" key="6">
    <source>
        <dbReference type="SAM" id="SignalP"/>
    </source>
</evidence>
<proteinExistence type="predicted"/>
<dbReference type="Pfam" id="PF10242">
    <property type="entry name" value="L_HMGIC_fpl"/>
    <property type="match status" value="2"/>
</dbReference>
<reference evidence="8" key="1">
    <citation type="submission" date="2016-11" db="UniProtKB">
        <authorList>
            <consortium name="WormBaseParasite"/>
        </authorList>
    </citation>
    <scope>IDENTIFICATION</scope>
</reference>
<accession>A0A1I7WU21</accession>
<evidence type="ECO:0000256" key="1">
    <source>
        <dbReference type="ARBA" id="ARBA00004141"/>
    </source>
</evidence>
<keyword evidence="4 5" id="KW-0472">Membrane</keyword>
<evidence type="ECO:0000256" key="3">
    <source>
        <dbReference type="ARBA" id="ARBA00022989"/>
    </source>
</evidence>
<dbReference type="PANTHER" id="PTHR12489">
    <property type="entry name" value="LIPOMA HMGIC FUSION PARTNER-LIKE PROTEIN"/>
    <property type="match status" value="1"/>
</dbReference>
<feature type="transmembrane region" description="Helical" evidence="5">
    <location>
        <begin position="207"/>
        <end position="227"/>
    </location>
</feature>
<feature type="transmembrane region" description="Helical" evidence="5">
    <location>
        <begin position="157"/>
        <end position="176"/>
    </location>
</feature>
<feature type="transmembrane region" description="Helical" evidence="5">
    <location>
        <begin position="59"/>
        <end position="80"/>
    </location>
</feature>
<keyword evidence="3 5" id="KW-1133">Transmembrane helix</keyword>
<keyword evidence="6" id="KW-0732">Signal</keyword>
<feature type="chain" id="PRO_5009310795" evidence="6">
    <location>
        <begin position="17"/>
        <end position="261"/>
    </location>
</feature>
<dbReference type="WBParaSite" id="Hba_08628">
    <property type="protein sequence ID" value="Hba_08628"/>
    <property type="gene ID" value="Hba_08628"/>
</dbReference>
<dbReference type="InterPro" id="IPR019372">
    <property type="entry name" value="LHFPL"/>
</dbReference>
<feature type="transmembrane region" description="Helical" evidence="5">
    <location>
        <begin position="183"/>
        <end position="201"/>
    </location>
</feature>
<dbReference type="GO" id="GO:0016020">
    <property type="term" value="C:membrane"/>
    <property type="evidence" value="ECO:0007669"/>
    <property type="project" value="UniProtKB-SubCell"/>
</dbReference>
<organism evidence="7 8">
    <name type="scientific">Heterorhabditis bacteriophora</name>
    <name type="common">Entomopathogenic nematode worm</name>
    <dbReference type="NCBI Taxonomy" id="37862"/>
    <lineage>
        <taxon>Eukaryota</taxon>
        <taxon>Metazoa</taxon>
        <taxon>Ecdysozoa</taxon>
        <taxon>Nematoda</taxon>
        <taxon>Chromadorea</taxon>
        <taxon>Rhabditida</taxon>
        <taxon>Rhabditina</taxon>
        <taxon>Rhabditomorpha</taxon>
        <taxon>Strongyloidea</taxon>
        <taxon>Heterorhabditidae</taxon>
        <taxon>Heterorhabditis</taxon>
    </lineage>
</organism>
<evidence type="ECO:0000256" key="4">
    <source>
        <dbReference type="ARBA" id="ARBA00023136"/>
    </source>
</evidence>
<dbReference type="PANTHER" id="PTHR12489:SF16">
    <property type="entry name" value="LHFPL TETRASPAN SUBFAMILY MEMBER 6 PROTEIN-RELATED"/>
    <property type="match status" value="1"/>
</dbReference>
<evidence type="ECO:0000256" key="2">
    <source>
        <dbReference type="ARBA" id="ARBA00022692"/>
    </source>
</evidence>
<feature type="signal peptide" evidence="6">
    <location>
        <begin position="1"/>
        <end position="16"/>
    </location>
</feature>
<name>A0A1I7WU21_HETBA</name>
<dbReference type="AlphaFoldDB" id="A0A1I7WU21"/>
<keyword evidence="2 5" id="KW-0812">Transmembrane</keyword>
<protein>
    <submittedName>
        <fullName evidence="8">Aa_trans domain-containing protein</fullName>
    </submittedName>
</protein>
<keyword evidence="7" id="KW-1185">Reference proteome</keyword>
<evidence type="ECO:0000313" key="8">
    <source>
        <dbReference type="WBParaSite" id="Hba_08628"/>
    </source>
</evidence>
<comment type="subcellular location">
    <subcellularLocation>
        <location evidence="1">Membrane</location>
        <topology evidence="1">Multi-pass membrane protein</topology>
    </subcellularLocation>
</comment>
<sequence length="261" mass="28773">MLLNCCLISLCKWLLSVSTHRSRYNEMQAPPPRNNEEMDEKPVSVVTGDAMPAGGGLTWIGLIWALLSTIATALIVGGLLTPEWLIGTVRVNDHEMSAYFGAYKRCNYPVFDREANRVALVSDCGRYESFSAVPSHFWQLAIISAASGEELLHLSHFFLTFHYILLTISSILYFLLLRIGSSLSLLLVLLLLPSICMSDIVTNSSALIVGFFQIIAAVLVSAALVLYPLGWDNPEVRDACGPKASRFNLGSWKHLIIPSID</sequence>